<proteinExistence type="predicted"/>
<feature type="domain" description="SWIM-type" evidence="2">
    <location>
        <begin position="219"/>
        <end position="250"/>
    </location>
</feature>
<dbReference type="InterPro" id="IPR007527">
    <property type="entry name" value="Znf_SWIM"/>
</dbReference>
<keyword evidence="1" id="KW-0862">Zinc</keyword>
<accession>A0A9P0GLS3</accession>
<dbReference type="Pfam" id="PF04434">
    <property type="entry name" value="SWIM"/>
    <property type="match status" value="1"/>
</dbReference>
<dbReference type="EMBL" id="OV651820">
    <property type="protein sequence ID" value="CAH1114426.1"/>
    <property type="molecule type" value="Genomic_DNA"/>
</dbReference>
<dbReference type="Pfam" id="PF20784">
    <property type="entry name" value="DUF5575_C"/>
    <property type="match status" value="1"/>
</dbReference>
<dbReference type="OrthoDB" id="124789at2759"/>
<gene>
    <name evidence="3" type="ORF">PSYICH_LOCUS14039</name>
</gene>
<reference evidence="3" key="1">
    <citation type="submission" date="2022-01" db="EMBL/GenBank/DDBJ databases">
        <authorList>
            <person name="King R."/>
        </authorList>
    </citation>
    <scope>NUCLEOTIDE SEQUENCE</scope>
</reference>
<evidence type="ECO:0000313" key="3">
    <source>
        <dbReference type="EMBL" id="CAH1114426.1"/>
    </source>
</evidence>
<dbReference type="PROSITE" id="PS50966">
    <property type="entry name" value="ZF_SWIM"/>
    <property type="match status" value="1"/>
</dbReference>
<keyword evidence="1" id="KW-0863">Zinc-finger</keyword>
<dbReference type="PANTHER" id="PTHR31569">
    <property type="entry name" value="SWIM-TYPE DOMAIN-CONTAINING PROTEIN"/>
    <property type="match status" value="1"/>
</dbReference>
<dbReference type="GO" id="GO:0008270">
    <property type="term" value="F:zinc ion binding"/>
    <property type="evidence" value="ECO:0007669"/>
    <property type="project" value="UniProtKB-KW"/>
</dbReference>
<keyword evidence="4" id="KW-1185">Reference proteome</keyword>
<dbReference type="Proteomes" id="UP001153636">
    <property type="component" value="Chromosome 8"/>
</dbReference>
<sequence length="265" mass="31191">MTDKSATERDVVSTELPGAKKLICLFHALQIFQREVTPAKLNITTEQSKCSLQYLNKLAHSKSEAYYNATLNEMKENIPQAVVTYFSKNWEQIKHEWAKCFTKYTTNFFNFTNNRLESLNSKLKSVISTYSTFDEFIEKLFIFVNIKRTEQKNEYSKMVLKVPSKDLSTTNVMFYNHLTYYAYKNIAKDLVEVQLSTSIPYTFNSDDLTTIRCITKNEMFVISETTCQCSFFISMHLPCKHILYYRKYLGHELFCDSLFNSRWTR</sequence>
<name>A0A9P0GLS3_9CUCU</name>
<evidence type="ECO:0000256" key="1">
    <source>
        <dbReference type="PROSITE-ProRule" id="PRU00325"/>
    </source>
</evidence>
<evidence type="ECO:0000313" key="4">
    <source>
        <dbReference type="Proteomes" id="UP001153636"/>
    </source>
</evidence>
<dbReference type="InterPro" id="IPR052579">
    <property type="entry name" value="Zinc_finger_SWIM"/>
</dbReference>
<protein>
    <recommendedName>
        <fullName evidence="2">SWIM-type domain-containing protein</fullName>
    </recommendedName>
</protein>
<dbReference type="PANTHER" id="PTHR31569:SF4">
    <property type="entry name" value="SWIM-TYPE DOMAIN-CONTAINING PROTEIN"/>
    <property type="match status" value="1"/>
</dbReference>
<dbReference type="AlphaFoldDB" id="A0A9P0GLS3"/>
<evidence type="ECO:0000259" key="2">
    <source>
        <dbReference type="PROSITE" id="PS50966"/>
    </source>
</evidence>
<keyword evidence="1" id="KW-0479">Metal-binding</keyword>
<dbReference type="InterPro" id="IPR049218">
    <property type="entry name" value="DUF5575_C"/>
</dbReference>
<organism evidence="3 4">
    <name type="scientific">Psylliodes chrysocephalus</name>
    <dbReference type="NCBI Taxonomy" id="3402493"/>
    <lineage>
        <taxon>Eukaryota</taxon>
        <taxon>Metazoa</taxon>
        <taxon>Ecdysozoa</taxon>
        <taxon>Arthropoda</taxon>
        <taxon>Hexapoda</taxon>
        <taxon>Insecta</taxon>
        <taxon>Pterygota</taxon>
        <taxon>Neoptera</taxon>
        <taxon>Endopterygota</taxon>
        <taxon>Coleoptera</taxon>
        <taxon>Polyphaga</taxon>
        <taxon>Cucujiformia</taxon>
        <taxon>Chrysomeloidea</taxon>
        <taxon>Chrysomelidae</taxon>
        <taxon>Galerucinae</taxon>
        <taxon>Alticini</taxon>
        <taxon>Psylliodes</taxon>
    </lineage>
</organism>